<evidence type="ECO:0000313" key="1">
    <source>
        <dbReference type="EMBL" id="PWF23216.1"/>
    </source>
</evidence>
<dbReference type="Proteomes" id="UP000245212">
    <property type="component" value="Unassembled WGS sequence"/>
</dbReference>
<reference evidence="2" key="1">
    <citation type="submission" date="2018-05" db="EMBL/GenBank/DDBJ databases">
        <authorList>
            <person name="Li Y."/>
        </authorList>
    </citation>
    <scope>NUCLEOTIDE SEQUENCE [LARGE SCALE GENOMIC DNA]</scope>
    <source>
        <strain evidence="2">3d-2-2</strain>
    </source>
</reference>
<organism evidence="1 2">
    <name type="scientific">Corticimicrobacter populi</name>
    <dbReference type="NCBI Taxonomy" id="2175229"/>
    <lineage>
        <taxon>Bacteria</taxon>
        <taxon>Pseudomonadati</taxon>
        <taxon>Pseudomonadota</taxon>
        <taxon>Betaproteobacteria</taxon>
        <taxon>Burkholderiales</taxon>
        <taxon>Alcaligenaceae</taxon>
        <taxon>Corticimicrobacter</taxon>
    </lineage>
</organism>
<name>A0A2V1JZM6_9BURK</name>
<dbReference type="EMBL" id="QETA01000003">
    <property type="protein sequence ID" value="PWF23216.1"/>
    <property type="molecule type" value="Genomic_DNA"/>
</dbReference>
<sequence>MVCDLAHQAKSQRIAIQVFEPMVIEVFKNLVCIEIHKAGLQKLSSVSLVECLYLEKGWSGFADSFQVDRGSFLPVSYPAGEDEVDGTNIV</sequence>
<evidence type="ECO:0000313" key="2">
    <source>
        <dbReference type="Proteomes" id="UP000245212"/>
    </source>
</evidence>
<comment type="caution">
    <text evidence="1">The sequence shown here is derived from an EMBL/GenBank/DDBJ whole genome shotgun (WGS) entry which is preliminary data.</text>
</comment>
<protein>
    <submittedName>
        <fullName evidence="1">Uncharacterized protein</fullName>
    </submittedName>
</protein>
<proteinExistence type="predicted"/>
<dbReference type="AlphaFoldDB" id="A0A2V1JZM6"/>
<gene>
    <name evidence="1" type="ORF">DD235_09515</name>
</gene>
<keyword evidence="2" id="KW-1185">Reference proteome</keyword>
<accession>A0A2V1JZM6</accession>